<keyword evidence="3 4" id="KW-0349">Heme</keyword>
<keyword evidence="6" id="KW-1185">Reference proteome</keyword>
<dbReference type="GO" id="GO:0005506">
    <property type="term" value="F:iron ion binding"/>
    <property type="evidence" value="ECO:0007669"/>
    <property type="project" value="InterPro"/>
</dbReference>
<dbReference type="STRING" id="996342.SAMN05443551_3803"/>
<dbReference type="PRINTS" id="PR00463">
    <property type="entry name" value="EP450I"/>
</dbReference>
<keyword evidence="4" id="KW-0560">Oxidoreductase</keyword>
<dbReference type="SUPFAM" id="SSF48264">
    <property type="entry name" value="Cytochrome P450"/>
    <property type="match status" value="1"/>
</dbReference>
<sequence length="462" mass="51027">MSVQHLHSSATPVEPPALPVRAELVRKPLNALQSWQAARDNVLSIIPEASTHLPIVSGKTGTPWHMVTDPEAIRRILLENVDNYPKSKVTKNLLRPAIGESLFIAEGAHWRWQRRTAAPAFSHRNVMNLAPIMTGAAERCTDRIDAAGNRAVNLLDEMVTTTFDVIADVTFSGDKGFDRDGVQKAIDLYISEAGKISLFDILGFPDWIPRPGRTVSANGMTDMKVAADRVIDARTAQGHEGVPDLLDLLLDGEDPKTQRKMTTEELRDNLLTFIVAGHETTALTLAWSLYLCAFDQDVQDRARTEAHGVLQGRAATGEDVAKLPFIRQIIDEALRLYPPAGMVSRTAVAEDRLSGTQIHPGDTVIVPIYALHRSHVLWDRPDAFDPDRWSHGWKPDRYAYLPFGDGPRICIGASFAIQEAVIILATLLSRFRFTSVKGVDPDPVMIITLRPEGGVWLEAEPV</sequence>
<comment type="cofactor">
    <cofactor evidence="1 3">
        <name>heme</name>
        <dbReference type="ChEBI" id="CHEBI:30413"/>
    </cofactor>
</comment>
<evidence type="ECO:0000256" key="3">
    <source>
        <dbReference type="PIRSR" id="PIRSR602401-1"/>
    </source>
</evidence>
<dbReference type="RefSeq" id="WP_072779647.1">
    <property type="nucleotide sequence ID" value="NZ_FQXC01000005.1"/>
</dbReference>
<keyword evidence="3 4" id="KW-0479">Metal-binding</keyword>
<dbReference type="InterPro" id="IPR002401">
    <property type="entry name" value="Cyt_P450_E_grp-I"/>
</dbReference>
<keyword evidence="3 4" id="KW-0408">Iron</keyword>
<dbReference type="GO" id="GO:0016705">
    <property type="term" value="F:oxidoreductase activity, acting on paired donors, with incorporation or reduction of molecular oxygen"/>
    <property type="evidence" value="ECO:0007669"/>
    <property type="project" value="InterPro"/>
</dbReference>
<reference evidence="5 6" key="1">
    <citation type="submission" date="2016-11" db="EMBL/GenBank/DDBJ databases">
        <authorList>
            <person name="Jaros S."/>
            <person name="Januszkiewicz K."/>
            <person name="Wedrychowicz H."/>
        </authorList>
    </citation>
    <scope>NUCLEOTIDE SEQUENCE [LARGE SCALE GENOMIC DNA]</scope>
    <source>
        <strain evidence="5 6">DSM 29431</strain>
    </source>
</reference>
<name>A0A1M5X7A6_9RHOB</name>
<dbReference type="GO" id="GO:0004497">
    <property type="term" value="F:monooxygenase activity"/>
    <property type="evidence" value="ECO:0007669"/>
    <property type="project" value="UniProtKB-KW"/>
</dbReference>
<dbReference type="InterPro" id="IPR036396">
    <property type="entry name" value="Cyt_P450_sf"/>
</dbReference>
<gene>
    <name evidence="5" type="ORF">SAMN05443551_3803</name>
</gene>
<proteinExistence type="inferred from homology"/>
<keyword evidence="4" id="KW-0503">Monooxygenase</keyword>
<dbReference type="Gene3D" id="1.10.630.10">
    <property type="entry name" value="Cytochrome P450"/>
    <property type="match status" value="1"/>
</dbReference>
<dbReference type="Pfam" id="PF00067">
    <property type="entry name" value="p450"/>
    <property type="match status" value="1"/>
</dbReference>
<dbReference type="PRINTS" id="PR00385">
    <property type="entry name" value="P450"/>
</dbReference>
<accession>A0A1M5X7A6</accession>
<evidence type="ECO:0000256" key="4">
    <source>
        <dbReference type="RuleBase" id="RU000461"/>
    </source>
</evidence>
<dbReference type="OrthoDB" id="9764248at2"/>
<dbReference type="Proteomes" id="UP000184221">
    <property type="component" value="Unassembled WGS sequence"/>
</dbReference>
<dbReference type="AlphaFoldDB" id="A0A1M5X7A6"/>
<organism evidence="5 6">
    <name type="scientific">Marivita hallyeonensis</name>
    <dbReference type="NCBI Taxonomy" id="996342"/>
    <lineage>
        <taxon>Bacteria</taxon>
        <taxon>Pseudomonadati</taxon>
        <taxon>Pseudomonadota</taxon>
        <taxon>Alphaproteobacteria</taxon>
        <taxon>Rhodobacterales</taxon>
        <taxon>Roseobacteraceae</taxon>
        <taxon>Marivita</taxon>
    </lineage>
</organism>
<dbReference type="InterPro" id="IPR050121">
    <property type="entry name" value="Cytochrome_P450_monoxygenase"/>
</dbReference>
<evidence type="ECO:0000256" key="1">
    <source>
        <dbReference type="ARBA" id="ARBA00001971"/>
    </source>
</evidence>
<dbReference type="PANTHER" id="PTHR24305:SF166">
    <property type="entry name" value="CYTOCHROME P450 12A4, MITOCHONDRIAL-RELATED"/>
    <property type="match status" value="1"/>
</dbReference>
<feature type="binding site" description="axial binding residue" evidence="3">
    <location>
        <position position="410"/>
    </location>
    <ligand>
        <name>heme</name>
        <dbReference type="ChEBI" id="CHEBI:30413"/>
    </ligand>
    <ligandPart>
        <name>Fe</name>
        <dbReference type="ChEBI" id="CHEBI:18248"/>
    </ligandPart>
</feature>
<protein>
    <submittedName>
        <fullName evidence="5">Cytochrome P450</fullName>
    </submittedName>
</protein>
<evidence type="ECO:0000256" key="2">
    <source>
        <dbReference type="ARBA" id="ARBA00010617"/>
    </source>
</evidence>
<evidence type="ECO:0000313" key="6">
    <source>
        <dbReference type="Proteomes" id="UP000184221"/>
    </source>
</evidence>
<dbReference type="InterPro" id="IPR017972">
    <property type="entry name" value="Cyt_P450_CS"/>
</dbReference>
<dbReference type="PANTHER" id="PTHR24305">
    <property type="entry name" value="CYTOCHROME P450"/>
    <property type="match status" value="1"/>
</dbReference>
<comment type="similarity">
    <text evidence="2 4">Belongs to the cytochrome P450 family.</text>
</comment>
<dbReference type="PROSITE" id="PS00086">
    <property type="entry name" value="CYTOCHROME_P450"/>
    <property type="match status" value="1"/>
</dbReference>
<dbReference type="GO" id="GO:0020037">
    <property type="term" value="F:heme binding"/>
    <property type="evidence" value="ECO:0007669"/>
    <property type="project" value="InterPro"/>
</dbReference>
<evidence type="ECO:0000313" key="5">
    <source>
        <dbReference type="EMBL" id="SHH95679.1"/>
    </source>
</evidence>
<dbReference type="InterPro" id="IPR001128">
    <property type="entry name" value="Cyt_P450"/>
</dbReference>
<dbReference type="EMBL" id="FQXC01000005">
    <property type="protein sequence ID" value="SHH95679.1"/>
    <property type="molecule type" value="Genomic_DNA"/>
</dbReference>